<keyword evidence="3 6" id="KW-0812">Transmembrane</keyword>
<accession>A0ABS3XEC5</accession>
<gene>
    <name evidence="8" type="ORF">ITI46_18935</name>
</gene>
<dbReference type="Pfam" id="PF07690">
    <property type="entry name" value="MFS_1"/>
    <property type="match status" value="1"/>
</dbReference>
<evidence type="ECO:0000256" key="4">
    <source>
        <dbReference type="ARBA" id="ARBA00022989"/>
    </source>
</evidence>
<feature type="transmembrane region" description="Helical" evidence="6">
    <location>
        <begin position="253"/>
        <end position="274"/>
    </location>
</feature>
<dbReference type="PANTHER" id="PTHR43124">
    <property type="entry name" value="PURINE EFFLUX PUMP PBUE"/>
    <property type="match status" value="1"/>
</dbReference>
<evidence type="ECO:0000256" key="5">
    <source>
        <dbReference type="ARBA" id="ARBA00023136"/>
    </source>
</evidence>
<keyword evidence="5 6" id="KW-0472">Membrane</keyword>
<feature type="transmembrane region" description="Helical" evidence="6">
    <location>
        <begin position="220"/>
        <end position="241"/>
    </location>
</feature>
<feature type="transmembrane region" description="Helical" evidence="6">
    <location>
        <begin position="310"/>
        <end position="333"/>
    </location>
</feature>
<dbReference type="PROSITE" id="PS50850">
    <property type="entry name" value="MFS"/>
    <property type="match status" value="1"/>
</dbReference>
<feature type="transmembrane region" description="Helical" evidence="6">
    <location>
        <begin position="374"/>
        <end position="392"/>
    </location>
</feature>
<name>A0ABS3XEC5_9ACTN</name>
<protein>
    <submittedName>
        <fullName evidence="8">MFS transporter</fullName>
    </submittedName>
</protein>
<evidence type="ECO:0000256" key="3">
    <source>
        <dbReference type="ARBA" id="ARBA00022692"/>
    </source>
</evidence>
<comment type="caution">
    <text evidence="8">The sequence shown here is derived from an EMBL/GenBank/DDBJ whole genome shotgun (WGS) entry which is preliminary data.</text>
</comment>
<dbReference type="InterPro" id="IPR011701">
    <property type="entry name" value="MFS"/>
</dbReference>
<dbReference type="Proteomes" id="UP001519064">
    <property type="component" value="Unassembled WGS sequence"/>
</dbReference>
<feature type="transmembrane region" description="Helical" evidence="6">
    <location>
        <begin position="345"/>
        <end position="362"/>
    </location>
</feature>
<feature type="transmembrane region" description="Helical" evidence="6">
    <location>
        <begin position="178"/>
        <end position="200"/>
    </location>
</feature>
<dbReference type="InterPro" id="IPR050189">
    <property type="entry name" value="MFS_Efflux_Transporters"/>
</dbReference>
<feature type="transmembrane region" description="Helical" evidence="6">
    <location>
        <begin position="146"/>
        <end position="166"/>
    </location>
</feature>
<feature type="transmembrane region" description="Helical" evidence="6">
    <location>
        <begin position="20"/>
        <end position="40"/>
    </location>
</feature>
<organism evidence="8 9">
    <name type="scientific">Streptomyces oryzae</name>
    <dbReference type="NCBI Taxonomy" id="1434886"/>
    <lineage>
        <taxon>Bacteria</taxon>
        <taxon>Bacillati</taxon>
        <taxon>Actinomycetota</taxon>
        <taxon>Actinomycetes</taxon>
        <taxon>Kitasatosporales</taxon>
        <taxon>Streptomycetaceae</taxon>
        <taxon>Streptomyces</taxon>
    </lineage>
</organism>
<evidence type="ECO:0000259" key="7">
    <source>
        <dbReference type="PROSITE" id="PS50850"/>
    </source>
</evidence>
<comment type="subcellular location">
    <subcellularLocation>
        <location evidence="1">Cell membrane</location>
        <topology evidence="1">Multi-pass membrane protein</topology>
    </subcellularLocation>
</comment>
<keyword evidence="2" id="KW-1003">Cell membrane</keyword>
<evidence type="ECO:0000313" key="8">
    <source>
        <dbReference type="EMBL" id="MBO8193720.1"/>
    </source>
</evidence>
<evidence type="ECO:0000256" key="1">
    <source>
        <dbReference type="ARBA" id="ARBA00004651"/>
    </source>
</evidence>
<feature type="transmembrane region" description="Helical" evidence="6">
    <location>
        <begin position="88"/>
        <end position="107"/>
    </location>
</feature>
<dbReference type="InterPro" id="IPR036259">
    <property type="entry name" value="MFS_trans_sf"/>
</dbReference>
<keyword evidence="4 6" id="KW-1133">Transmembrane helix</keyword>
<dbReference type="SUPFAM" id="SSF103473">
    <property type="entry name" value="MFS general substrate transporter"/>
    <property type="match status" value="1"/>
</dbReference>
<feature type="transmembrane region" description="Helical" evidence="6">
    <location>
        <begin position="113"/>
        <end position="134"/>
    </location>
</feature>
<sequence length="402" mass="39776">MTETLTSAPSRARERTPLRAWLGVASLTSATFAVTAAEMLPVGLLTPVGDSLHVSEGSAGLTVTLTGIVAALAAPLVPLAAGRLDRRTTLAGLALLLAAANALSAVAPSLTVLLIARVLVGVALGGVWALAAGLPVRLVPQRSLSTALAAVFGGIGIASVLAVPAGTMLGEAAGWRTAFGAAAGLSAAVAAALALLLPALPAERPVRPGTLLRLLRNTRLRTGFGFLALLVTGHFAAYTYVRPVLEQLSGVAPALIGALLLAYGATGIVGNFAAGARAARRPRGTLLTLGAGIAGTTVLLAAVGPATGPAVAVLLLWGLAYGGVSVSSQAWVLAAAPREREPASALFASVFNASIALGAFVGGRVVDAAPLRTVLLLGTALAVCALAVLAFAKDPSPGPADG</sequence>
<evidence type="ECO:0000256" key="2">
    <source>
        <dbReference type="ARBA" id="ARBA00022475"/>
    </source>
</evidence>
<dbReference type="EMBL" id="JADKMA010000092">
    <property type="protein sequence ID" value="MBO8193720.1"/>
    <property type="molecule type" value="Genomic_DNA"/>
</dbReference>
<feature type="transmembrane region" description="Helical" evidence="6">
    <location>
        <begin position="286"/>
        <end position="304"/>
    </location>
</feature>
<proteinExistence type="predicted"/>
<dbReference type="PANTHER" id="PTHR43124:SF3">
    <property type="entry name" value="CHLORAMPHENICOL EFFLUX PUMP RV0191"/>
    <property type="match status" value="1"/>
</dbReference>
<keyword evidence="9" id="KW-1185">Reference proteome</keyword>
<dbReference type="Gene3D" id="1.20.1250.20">
    <property type="entry name" value="MFS general substrate transporter like domains"/>
    <property type="match status" value="1"/>
</dbReference>
<dbReference type="RefSeq" id="WP_209240835.1">
    <property type="nucleotide sequence ID" value="NZ_JADKMA010000092.1"/>
</dbReference>
<feature type="domain" description="Major facilitator superfamily (MFS) profile" evidence="7">
    <location>
        <begin position="21"/>
        <end position="396"/>
    </location>
</feature>
<evidence type="ECO:0000256" key="6">
    <source>
        <dbReference type="SAM" id="Phobius"/>
    </source>
</evidence>
<feature type="transmembrane region" description="Helical" evidence="6">
    <location>
        <begin position="60"/>
        <end position="81"/>
    </location>
</feature>
<reference evidence="8 9" key="1">
    <citation type="submission" date="2020-11" db="EMBL/GenBank/DDBJ databases">
        <title>Streptomyces spirodelae sp. nov., isolated from duckweed.</title>
        <authorList>
            <person name="Saimee Y."/>
            <person name="Duangmal K."/>
        </authorList>
    </citation>
    <scope>NUCLEOTIDE SEQUENCE [LARGE SCALE GENOMIC DNA]</scope>
    <source>
        <strain evidence="8 9">S16-07</strain>
    </source>
</reference>
<evidence type="ECO:0000313" key="9">
    <source>
        <dbReference type="Proteomes" id="UP001519064"/>
    </source>
</evidence>
<dbReference type="InterPro" id="IPR020846">
    <property type="entry name" value="MFS_dom"/>
</dbReference>
<dbReference type="CDD" id="cd17324">
    <property type="entry name" value="MFS_NepI_like"/>
    <property type="match status" value="1"/>
</dbReference>